<dbReference type="STRING" id="1077972.ARGLB_116_00170"/>
<dbReference type="AlphaFoldDB" id="H0QTX4"/>
<dbReference type="OrthoDB" id="9802126at2"/>
<dbReference type="Gene3D" id="3.40.50.2000">
    <property type="entry name" value="Glycogen Phosphorylase B"/>
    <property type="match status" value="1"/>
</dbReference>
<gene>
    <name evidence="2" type="ORF">ARGLB_116_00170</name>
</gene>
<evidence type="ECO:0000313" key="2">
    <source>
        <dbReference type="EMBL" id="GAB16275.1"/>
    </source>
</evidence>
<dbReference type="GO" id="GO:0016758">
    <property type="term" value="F:hexosyltransferase activity"/>
    <property type="evidence" value="ECO:0007669"/>
    <property type="project" value="InterPro"/>
</dbReference>
<evidence type="ECO:0000313" key="3">
    <source>
        <dbReference type="Proteomes" id="UP000003828"/>
    </source>
</evidence>
<dbReference type="PANTHER" id="PTHR21015:SF28">
    <property type="entry name" value="SLL1722 PROTEIN"/>
    <property type="match status" value="1"/>
</dbReference>
<dbReference type="InterPro" id="IPR007235">
    <property type="entry name" value="Glyco_trans_28_C"/>
</dbReference>
<dbReference type="EMBL" id="BAEG01000116">
    <property type="protein sequence ID" value="GAB16275.1"/>
    <property type="molecule type" value="Genomic_DNA"/>
</dbReference>
<dbReference type="SUPFAM" id="SSF53756">
    <property type="entry name" value="UDP-Glycosyltransferase/glycogen phosphorylase"/>
    <property type="match status" value="1"/>
</dbReference>
<dbReference type="Pfam" id="PF04101">
    <property type="entry name" value="Glyco_tran_28_C"/>
    <property type="match status" value="1"/>
</dbReference>
<proteinExistence type="predicted"/>
<protein>
    <recommendedName>
        <fullName evidence="1">Glycosyl transferase family 28 C-terminal domain-containing protein</fullName>
    </recommendedName>
</protein>
<comment type="caution">
    <text evidence="2">The sequence shown here is derived from an EMBL/GenBank/DDBJ whole genome shotgun (WGS) entry which is preliminary data.</text>
</comment>
<dbReference type="PANTHER" id="PTHR21015">
    <property type="entry name" value="UDP-N-ACETYLGLUCOSAMINE--N-ACETYLMURAMYL-(PENTAPEPTIDE) PYROPHOSPHORYL-UNDECAPRENOL N-ACETYLGLUCOSAMINE TRANSFERASE 1"/>
    <property type="match status" value="1"/>
</dbReference>
<dbReference type="Proteomes" id="UP000003828">
    <property type="component" value="Unassembled WGS sequence"/>
</dbReference>
<organism evidence="2 3">
    <name type="scientific">Arthrobacter globiformis (strain ATCC 8010 / DSM 20124 / JCM 1332 / NBRC 12137 / NCIMB 8907 / NRRL B-2979 / 168)</name>
    <dbReference type="NCBI Taxonomy" id="1077972"/>
    <lineage>
        <taxon>Bacteria</taxon>
        <taxon>Bacillati</taxon>
        <taxon>Actinomycetota</taxon>
        <taxon>Actinomycetes</taxon>
        <taxon>Micrococcales</taxon>
        <taxon>Micrococcaceae</taxon>
        <taxon>Arthrobacter</taxon>
    </lineage>
</organism>
<keyword evidence="3" id="KW-1185">Reference proteome</keyword>
<reference evidence="2 3" key="1">
    <citation type="submission" date="2011-12" db="EMBL/GenBank/DDBJ databases">
        <title>Whole genome shotgun sequence of Arthrobacter globiformis NBRC 12137.</title>
        <authorList>
            <person name="Miyazawa S."/>
            <person name="Hosoyama A."/>
            <person name="Tsuchikane K."/>
            <person name="Katsumata H."/>
            <person name="Yamazaki S."/>
            <person name="Fujita N."/>
        </authorList>
    </citation>
    <scope>NUCLEOTIDE SEQUENCE [LARGE SCALE GENOMIC DNA]</scope>
    <source>
        <strain evidence="2 3">NBRC 12137</strain>
    </source>
</reference>
<name>H0QTX4_ARTG1</name>
<feature type="domain" description="Glycosyl transferase family 28 C-terminal" evidence="1">
    <location>
        <begin position="252"/>
        <end position="347"/>
    </location>
</feature>
<evidence type="ECO:0000259" key="1">
    <source>
        <dbReference type="Pfam" id="PF04101"/>
    </source>
</evidence>
<sequence>MEHLRIVLYSHDSVGLGHVRRNLALAHALSNQLPVLTGRPVTGILVSGTALAPGFDVPACWDWVILPGVEKSTAGYQPRNLSVPMQDLISLRAGLLESVLGSFRPDLVVVDRHATGIHRELEAALRRARAAGPVRTVLGLREVLDEPKAAIAEWEKVGGAPLVKDLFDAIWVYGDPAVHDPVACGEIPLTVGKLIHYTGYLAAGRPPGSGKLRVQRPYFMTTVGGGADGHALAAMAAATDLPPGVGHLIVAGPQMPAEQLNDLRLHATAGTRIVDTLDDMVLHLRGAQAIVSMGGYNTVCEIMSTDVPALIVPRIHARFEQRIRAASLASAGYLEYREITTLTPRFLSGWLVRRLGSRVDRRQARLDGLVRVPQLAAELLQPLLHPDASSAASSSREGAAHVAI</sequence>
<accession>H0QTX4</accession>
<dbReference type="eggNOG" id="COG4671">
    <property type="taxonomic scope" value="Bacteria"/>
</dbReference>